<dbReference type="EMBL" id="JACDUS010000004">
    <property type="protein sequence ID" value="MBA2881442.1"/>
    <property type="molecule type" value="Genomic_DNA"/>
</dbReference>
<proteinExistence type="predicted"/>
<evidence type="ECO:0000313" key="1">
    <source>
        <dbReference type="EMBL" id="MBA2881442.1"/>
    </source>
</evidence>
<dbReference type="PANTHER" id="PTHR36456:SF1">
    <property type="entry name" value="UPF0232 PROTEIN SCO3875"/>
    <property type="match status" value="1"/>
</dbReference>
<reference evidence="1 2" key="1">
    <citation type="submission" date="2020-07" db="EMBL/GenBank/DDBJ databases">
        <title>Genomic Encyclopedia of Type Strains, Phase IV (KMG-IV): sequencing the most valuable type-strain genomes for metagenomic binning, comparative biology and taxonomic classification.</title>
        <authorList>
            <person name="Goeker M."/>
        </authorList>
    </citation>
    <scope>NUCLEOTIDE SEQUENCE [LARGE SCALE GENOMIC DNA]</scope>
    <source>
        <strain evidence="1 2">DSM 17721</strain>
    </source>
</reference>
<gene>
    <name evidence="1" type="ORF">HNR65_001769</name>
</gene>
<evidence type="ECO:0000313" key="2">
    <source>
        <dbReference type="Proteomes" id="UP000525298"/>
    </source>
</evidence>
<organism evidence="1 2">
    <name type="scientific">Desulfosalsimonas propionicica</name>
    <dbReference type="NCBI Taxonomy" id="332175"/>
    <lineage>
        <taxon>Bacteria</taxon>
        <taxon>Pseudomonadati</taxon>
        <taxon>Thermodesulfobacteriota</taxon>
        <taxon>Desulfobacteria</taxon>
        <taxon>Desulfobacterales</taxon>
        <taxon>Desulfosalsimonadaceae</taxon>
        <taxon>Desulfosalsimonas</taxon>
    </lineage>
</organism>
<comment type="caution">
    <text evidence="1">The sequence shown here is derived from an EMBL/GenBank/DDBJ whole genome shotgun (WGS) entry which is preliminary data.</text>
</comment>
<protein>
    <submittedName>
        <fullName evidence="1">Putative nucleic acid-binding Zn ribbon protein</fullName>
    </submittedName>
</protein>
<dbReference type="AlphaFoldDB" id="A0A7W0C980"/>
<sequence>MSRPRYRNEQFSHISDVLSALVGQLRRESHSDLSRIQQIWQSILDPVLAENSRPAALKNDVLLVHVASSTVTQQMRFLTPGVIEQINRVMGEGRIRRIHYKIGTVSSSADS</sequence>
<dbReference type="PANTHER" id="PTHR36456">
    <property type="entry name" value="UPF0232 PROTEIN SCO3875"/>
    <property type="match status" value="1"/>
</dbReference>
<dbReference type="InterPro" id="IPR007922">
    <property type="entry name" value="DciA-like"/>
</dbReference>
<name>A0A7W0C980_9BACT</name>
<dbReference type="Proteomes" id="UP000525298">
    <property type="component" value="Unassembled WGS sequence"/>
</dbReference>
<keyword evidence="2" id="KW-1185">Reference proteome</keyword>
<dbReference type="Pfam" id="PF05258">
    <property type="entry name" value="DciA"/>
    <property type="match status" value="1"/>
</dbReference>
<accession>A0A7W0C980</accession>
<dbReference type="RefSeq" id="WP_181551102.1">
    <property type="nucleotide sequence ID" value="NZ_JACDUS010000004.1"/>
</dbReference>